<dbReference type="EMBL" id="CP001050">
    <property type="protein sequence ID" value="ACF31175.1"/>
    <property type="molecule type" value="Genomic_DNA"/>
</dbReference>
<name>B4RRB8_NEIG2</name>
<dbReference type="HOGENOM" id="CLU_3027566_0_0_4"/>
<feature type="region of interest" description="Disordered" evidence="1">
    <location>
        <begin position="27"/>
        <end position="55"/>
    </location>
</feature>
<reference evidence="2 3" key="1">
    <citation type="journal article" date="2008" name="J. Bacteriol.">
        <title>Complete genome sequence of Neisseria gonorrhoeae NCCP11945.</title>
        <authorList>
            <person name="Chung G.T."/>
            <person name="Yoo J.S."/>
            <person name="Oh H.B."/>
            <person name="Lee Y.S."/>
            <person name="Cha S.H."/>
            <person name="Kim S.J."/>
            <person name="Yoo C.K."/>
        </authorList>
    </citation>
    <scope>NUCLEOTIDE SEQUENCE [LARGE SCALE GENOMIC DNA]</scope>
    <source>
        <strain evidence="2 3">NCCP11945</strain>
    </source>
</reference>
<proteinExistence type="predicted"/>
<dbReference type="Proteomes" id="UP000002564">
    <property type="component" value="Chromosome"/>
</dbReference>
<gene>
    <name evidence="2" type="ordered locus">NGK_2576</name>
</gene>
<dbReference type="KEGG" id="ngk:NGK_2576"/>
<sequence>MPSEVRRFGFQMALPACVKRYSDTARHKTLPRIPPPVGFYRRKRRGSDRKGTGIK</sequence>
<protein>
    <submittedName>
        <fullName evidence="2">Uncharacterized protein</fullName>
    </submittedName>
</protein>
<evidence type="ECO:0000313" key="2">
    <source>
        <dbReference type="EMBL" id="ACF31175.1"/>
    </source>
</evidence>
<organism evidence="2 3">
    <name type="scientific">Neisseria gonorrhoeae (strain NCCP11945)</name>
    <dbReference type="NCBI Taxonomy" id="521006"/>
    <lineage>
        <taxon>Bacteria</taxon>
        <taxon>Pseudomonadati</taxon>
        <taxon>Pseudomonadota</taxon>
        <taxon>Betaproteobacteria</taxon>
        <taxon>Neisseriales</taxon>
        <taxon>Neisseriaceae</taxon>
        <taxon>Neisseria</taxon>
    </lineage>
</organism>
<dbReference type="AlphaFoldDB" id="B4RRB8"/>
<evidence type="ECO:0000313" key="3">
    <source>
        <dbReference type="Proteomes" id="UP000002564"/>
    </source>
</evidence>
<evidence type="ECO:0000256" key="1">
    <source>
        <dbReference type="SAM" id="MobiDB-lite"/>
    </source>
</evidence>
<accession>B4RRB8</accession>